<gene>
    <name evidence="4" type="ORF">J3R30DRAFT_2214242</name>
</gene>
<dbReference type="InterPro" id="IPR020843">
    <property type="entry name" value="ER"/>
</dbReference>
<dbReference type="CDD" id="cd05288">
    <property type="entry name" value="PGDH"/>
    <property type="match status" value="1"/>
</dbReference>
<name>A0A9W9DEV8_9AGAR</name>
<keyword evidence="1" id="KW-0560">Oxidoreductase</keyword>
<dbReference type="GO" id="GO:0016628">
    <property type="term" value="F:oxidoreductase activity, acting on the CH-CH group of donors, NAD or NADP as acceptor"/>
    <property type="evidence" value="ECO:0007669"/>
    <property type="project" value="InterPro"/>
</dbReference>
<reference evidence="4" key="1">
    <citation type="submission" date="2022-08" db="EMBL/GenBank/DDBJ databases">
        <title>A Global Phylogenomic Analysis of the Shiitake Genus Lentinula.</title>
        <authorList>
            <consortium name="DOE Joint Genome Institute"/>
            <person name="Sierra-Patev S."/>
            <person name="Min B."/>
            <person name="Naranjo-Ortiz M."/>
            <person name="Looney B."/>
            <person name="Konkel Z."/>
            <person name="Slot J.C."/>
            <person name="Sakamoto Y."/>
            <person name="Steenwyk J.L."/>
            <person name="Rokas A."/>
            <person name="Carro J."/>
            <person name="Camarero S."/>
            <person name="Ferreira P."/>
            <person name="Molpeceres G."/>
            <person name="Ruiz-Duenas F.J."/>
            <person name="Serrano A."/>
            <person name="Henrissat B."/>
            <person name="Drula E."/>
            <person name="Hughes K.W."/>
            <person name="Mata J.L."/>
            <person name="Ishikawa N.K."/>
            <person name="Vargas-Isla R."/>
            <person name="Ushijima S."/>
            <person name="Smith C.A."/>
            <person name="Ahrendt S."/>
            <person name="Andreopoulos W."/>
            <person name="He G."/>
            <person name="Labutti K."/>
            <person name="Lipzen A."/>
            <person name="Ng V."/>
            <person name="Riley R."/>
            <person name="Sandor L."/>
            <person name="Barry K."/>
            <person name="Martinez A.T."/>
            <person name="Xiao Y."/>
            <person name="Gibbons J.G."/>
            <person name="Terashima K."/>
            <person name="Grigoriev I.V."/>
            <person name="Hibbett D.S."/>
        </authorList>
    </citation>
    <scope>NUCLEOTIDE SEQUENCE</scope>
    <source>
        <strain evidence="4">JLM2183</strain>
    </source>
</reference>
<dbReference type="Pfam" id="PF00107">
    <property type="entry name" value="ADH_zinc_N"/>
    <property type="match status" value="1"/>
</dbReference>
<dbReference type="PANTHER" id="PTHR43205:SF7">
    <property type="entry name" value="PROSTAGLANDIN REDUCTASE 1"/>
    <property type="match status" value="1"/>
</dbReference>
<dbReference type="SUPFAM" id="SSF51735">
    <property type="entry name" value="NAD(P)-binding Rossmann-fold domains"/>
    <property type="match status" value="1"/>
</dbReference>
<evidence type="ECO:0000259" key="3">
    <source>
        <dbReference type="SMART" id="SM00829"/>
    </source>
</evidence>
<sequence length="373" mass="40668">MAPIANPRVVFIERLTSGLPVAGKHFVLDTSRTIDIENVPLNGGYLTKTLVLSPEPAMRERMRDPSVPSYTTTYTLGASIVAFAVVVVVRSEKESIKVGEYMYGQTPWEGYTVQPYTEGRITFKPEEWAPGTFDMDSLALQVVPDPKGTYPLSKYTNIMGTPGLTAFVGMEGIIEGKEGETLFVSSGASGVGSLVIQLAKMNGLRVIASAGSDAKVEYMRSLGVEVPFNYNKESYESVLSKHGPIHAFWVLQDNVGAEALDAALDASVAHGRFAICGTVATDNVQFEERYRLKNAFQIMKKRITIRGFIVPDLIPQFGGQFFQEVPALVAQGKLQSEETIIGEKWEDVPEAIIKMMSSGHGHAGKPVILVAQQ</sequence>
<evidence type="ECO:0000256" key="1">
    <source>
        <dbReference type="ARBA" id="ARBA00023002"/>
    </source>
</evidence>
<dbReference type="Proteomes" id="UP001150266">
    <property type="component" value="Unassembled WGS sequence"/>
</dbReference>
<keyword evidence="2" id="KW-0472">Membrane</keyword>
<keyword evidence="2" id="KW-1133">Transmembrane helix</keyword>
<feature type="domain" description="Enoyl reductase (ER)" evidence="3">
    <location>
        <begin position="78"/>
        <end position="368"/>
    </location>
</feature>
<keyword evidence="5" id="KW-1185">Reference proteome</keyword>
<dbReference type="InterPro" id="IPR013149">
    <property type="entry name" value="ADH-like_C"/>
</dbReference>
<dbReference type="InterPro" id="IPR041694">
    <property type="entry name" value="ADH_N_2"/>
</dbReference>
<dbReference type="SMART" id="SM00829">
    <property type="entry name" value="PKS_ER"/>
    <property type="match status" value="1"/>
</dbReference>
<dbReference type="Gene3D" id="3.90.180.10">
    <property type="entry name" value="Medium-chain alcohol dehydrogenases, catalytic domain"/>
    <property type="match status" value="1"/>
</dbReference>
<dbReference type="SUPFAM" id="SSF50129">
    <property type="entry name" value="GroES-like"/>
    <property type="match status" value="1"/>
</dbReference>
<dbReference type="Gene3D" id="3.40.50.720">
    <property type="entry name" value="NAD(P)-binding Rossmann-like Domain"/>
    <property type="match status" value="1"/>
</dbReference>
<evidence type="ECO:0000313" key="5">
    <source>
        <dbReference type="Proteomes" id="UP001150266"/>
    </source>
</evidence>
<proteinExistence type="predicted"/>
<dbReference type="InterPro" id="IPR011032">
    <property type="entry name" value="GroES-like_sf"/>
</dbReference>
<evidence type="ECO:0000313" key="4">
    <source>
        <dbReference type="EMBL" id="KAJ4466756.1"/>
    </source>
</evidence>
<evidence type="ECO:0000256" key="2">
    <source>
        <dbReference type="SAM" id="Phobius"/>
    </source>
</evidence>
<dbReference type="Pfam" id="PF16884">
    <property type="entry name" value="ADH_N_2"/>
    <property type="match status" value="1"/>
</dbReference>
<dbReference type="InterPro" id="IPR045010">
    <property type="entry name" value="MDR_fam"/>
</dbReference>
<keyword evidence="2" id="KW-0812">Transmembrane</keyword>
<organism evidence="4 5">
    <name type="scientific">Lentinula aciculospora</name>
    <dbReference type="NCBI Taxonomy" id="153920"/>
    <lineage>
        <taxon>Eukaryota</taxon>
        <taxon>Fungi</taxon>
        <taxon>Dikarya</taxon>
        <taxon>Basidiomycota</taxon>
        <taxon>Agaricomycotina</taxon>
        <taxon>Agaricomycetes</taxon>
        <taxon>Agaricomycetidae</taxon>
        <taxon>Agaricales</taxon>
        <taxon>Marasmiineae</taxon>
        <taxon>Omphalotaceae</taxon>
        <taxon>Lentinula</taxon>
    </lineage>
</organism>
<dbReference type="PANTHER" id="PTHR43205">
    <property type="entry name" value="PROSTAGLANDIN REDUCTASE"/>
    <property type="match status" value="1"/>
</dbReference>
<dbReference type="InterPro" id="IPR036291">
    <property type="entry name" value="NAD(P)-bd_dom_sf"/>
</dbReference>
<dbReference type="EMBL" id="JAOTPV010000051">
    <property type="protein sequence ID" value="KAJ4466756.1"/>
    <property type="molecule type" value="Genomic_DNA"/>
</dbReference>
<protein>
    <recommendedName>
        <fullName evidence="3">Enoyl reductase (ER) domain-containing protein</fullName>
    </recommendedName>
</protein>
<comment type="caution">
    <text evidence="4">The sequence shown here is derived from an EMBL/GenBank/DDBJ whole genome shotgun (WGS) entry which is preliminary data.</text>
</comment>
<feature type="transmembrane region" description="Helical" evidence="2">
    <location>
        <begin position="71"/>
        <end position="89"/>
    </location>
</feature>
<accession>A0A9W9DEV8</accession>
<dbReference type="OrthoDB" id="809632at2759"/>
<dbReference type="AlphaFoldDB" id="A0A9W9DEV8"/>